<reference evidence="2" key="1">
    <citation type="submission" date="2019-09" db="EMBL/GenBank/DDBJ databases">
        <title>Draft genome information of white flower Hibiscus syriacus.</title>
        <authorList>
            <person name="Kim Y.-M."/>
        </authorList>
    </citation>
    <scope>NUCLEOTIDE SEQUENCE [LARGE SCALE GENOMIC DNA]</scope>
    <source>
        <strain evidence="2">YM2019G1</strain>
    </source>
</reference>
<proteinExistence type="predicted"/>
<dbReference type="Proteomes" id="UP000436088">
    <property type="component" value="Unassembled WGS sequence"/>
</dbReference>
<protein>
    <submittedName>
        <fullName evidence="2">BOI-related E3 ubiquitin-protein ligase 2-like</fullName>
    </submittedName>
</protein>
<organism evidence="2 3">
    <name type="scientific">Hibiscus syriacus</name>
    <name type="common">Rose of Sharon</name>
    <dbReference type="NCBI Taxonomy" id="106335"/>
    <lineage>
        <taxon>Eukaryota</taxon>
        <taxon>Viridiplantae</taxon>
        <taxon>Streptophyta</taxon>
        <taxon>Embryophyta</taxon>
        <taxon>Tracheophyta</taxon>
        <taxon>Spermatophyta</taxon>
        <taxon>Magnoliopsida</taxon>
        <taxon>eudicotyledons</taxon>
        <taxon>Gunneridae</taxon>
        <taxon>Pentapetalae</taxon>
        <taxon>rosids</taxon>
        <taxon>malvids</taxon>
        <taxon>Malvales</taxon>
        <taxon>Malvaceae</taxon>
        <taxon>Malvoideae</taxon>
        <taxon>Hibiscus</taxon>
    </lineage>
</organism>
<feature type="region of interest" description="Disordered" evidence="1">
    <location>
        <begin position="39"/>
        <end position="61"/>
    </location>
</feature>
<dbReference type="AlphaFoldDB" id="A0A6A2XT18"/>
<sequence>MQRQDRLRCNQHRPSSPTRSPRRPVYYVQSLLVILTMEKRPQRPSNPRQCSAPWGHHRTPRIRRPPLTRVLIESVFRVAETRIPSRSKLVRILQGGNRYDHHELHSENDYRNTGTFLVSMSPRLLLISHIHKSPLLQEPKSQRSVTVTVMGNKVPLYGSGASLSSSTGTTAHPVSLKLSFVVRSRAYVLGKLVKPKFNKKIECDITYDPKKPNAPISIKKSCTYDS</sequence>
<evidence type="ECO:0000256" key="1">
    <source>
        <dbReference type="SAM" id="MobiDB-lite"/>
    </source>
</evidence>
<name>A0A6A2XT18_HIBSY</name>
<dbReference type="EMBL" id="VEPZ02001762">
    <property type="protein sequence ID" value="KAE8657084.1"/>
    <property type="molecule type" value="Genomic_DNA"/>
</dbReference>
<evidence type="ECO:0000313" key="2">
    <source>
        <dbReference type="EMBL" id="KAE8657084.1"/>
    </source>
</evidence>
<comment type="caution">
    <text evidence="2">The sequence shown here is derived from an EMBL/GenBank/DDBJ whole genome shotgun (WGS) entry which is preliminary data.</text>
</comment>
<feature type="region of interest" description="Disordered" evidence="1">
    <location>
        <begin position="1"/>
        <end position="22"/>
    </location>
</feature>
<keyword evidence="3" id="KW-1185">Reference proteome</keyword>
<accession>A0A6A2XT18</accession>
<gene>
    <name evidence="2" type="ORF">F3Y22_tig00116997pilonHSYRG00971</name>
</gene>
<evidence type="ECO:0000313" key="3">
    <source>
        <dbReference type="Proteomes" id="UP000436088"/>
    </source>
</evidence>